<comment type="similarity">
    <text evidence="2 5">Belongs to the pseudouridine synthase TruB family. Type 1 subfamily.</text>
</comment>
<reference evidence="7 8" key="1">
    <citation type="submission" date="2019-06" db="EMBL/GenBank/DDBJ databases">
        <title>Whole genome shotgun sequence of Flavobacterium flevense NBRC 14960.</title>
        <authorList>
            <person name="Hosoyama A."/>
            <person name="Uohara A."/>
            <person name="Ohji S."/>
            <person name="Ichikawa N."/>
        </authorList>
    </citation>
    <scope>NUCLEOTIDE SEQUENCE [LARGE SCALE GENOMIC DNA]</scope>
    <source>
        <strain evidence="7 8">NBRC 14960</strain>
    </source>
</reference>
<evidence type="ECO:0000256" key="2">
    <source>
        <dbReference type="ARBA" id="ARBA00005642"/>
    </source>
</evidence>
<dbReference type="InterPro" id="IPR020103">
    <property type="entry name" value="PsdUridine_synth_cat_dom_sf"/>
</dbReference>
<dbReference type="InterPro" id="IPR014780">
    <property type="entry name" value="tRNA_psdUridine_synth_TruB"/>
</dbReference>
<comment type="caution">
    <text evidence="7">The sequence shown here is derived from an EMBL/GenBank/DDBJ whole genome shotgun (WGS) entry which is preliminary data.</text>
</comment>
<evidence type="ECO:0000256" key="3">
    <source>
        <dbReference type="ARBA" id="ARBA00022694"/>
    </source>
</evidence>
<proteinExistence type="inferred from homology"/>
<dbReference type="CDD" id="cd02573">
    <property type="entry name" value="PseudoU_synth_EcTruB"/>
    <property type="match status" value="1"/>
</dbReference>
<evidence type="ECO:0000259" key="6">
    <source>
        <dbReference type="Pfam" id="PF01509"/>
    </source>
</evidence>
<sequence>MTPQEYLEGQVLLIDKPLKWSSFQAVNKLKYLLINKVGLPKKFKIGHAGTLDPLATGLLLICTGKFTKRIAELQGQAKEYTGTFYIGATTPSYDLETEIDATFPTAHIDEALIHETVKQFLGEIDQKPPIFSAIKKDGKRLYEHARAGEEIEIASRKTTIHEFEITRIALPEIDFRVVCSKGTYIRSLAFDFGKAMTSGSHLTALRRTKIGDFDVKNAIDVTLFEESLGLDSE</sequence>
<comment type="catalytic activity">
    <reaction evidence="1 5">
        <text>uridine(55) in tRNA = pseudouridine(55) in tRNA</text>
        <dbReference type="Rhea" id="RHEA:42532"/>
        <dbReference type="Rhea" id="RHEA-COMP:10101"/>
        <dbReference type="Rhea" id="RHEA-COMP:10102"/>
        <dbReference type="ChEBI" id="CHEBI:65314"/>
        <dbReference type="ChEBI" id="CHEBI:65315"/>
        <dbReference type="EC" id="5.4.99.25"/>
    </reaction>
</comment>
<keyword evidence="3 5" id="KW-0819">tRNA processing</keyword>
<feature type="domain" description="Pseudouridine synthase II N-terminal" evidence="6">
    <location>
        <begin position="43"/>
        <end position="185"/>
    </location>
</feature>
<protein>
    <recommendedName>
        <fullName evidence="5">tRNA pseudouridine synthase B</fullName>
        <ecNumber evidence="5">5.4.99.25</ecNumber>
    </recommendedName>
    <alternativeName>
        <fullName evidence="5">tRNA pseudouridine(55) synthase</fullName>
        <shortName evidence="5">Psi55 synthase</shortName>
    </alternativeName>
    <alternativeName>
        <fullName evidence="5">tRNA pseudouridylate synthase</fullName>
    </alternativeName>
    <alternativeName>
        <fullName evidence="5">tRNA-uridine isomerase</fullName>
    </alternativeName>
</protein>
<dbReference type="Pfam" id="PF01509">
    <property type="entry name" value="TruB_N"/>
    <property type="match status" value="1"/>
</dbReference>
<evidence type="ECO:0000313" key="8">
    <source>
        <dbReference type="Proteomes" id="UP000316775"/>
    </source>
</evidence>
<evidence type="ECO:0000256" key="5">
    <source>
        <dbReference type="HAMAP-Rule" id="MF_01080"/>
    </source>
</evidence>
<dbReference type="STRING" id="983.SAMN05443543_10242"/>
<dbReference type="GO" id="GO:0160148">
    <property type="term" value="F:tRNA pseudouridine(55) synthase activity"/>
    <property type="evidence" value="ECO:0007669"/>
    <property type="project" value="UniProtKB-EC"/>
</dbReference>
<dbReference type="EMBL" id="BJNP01000013">
    <property type="protein sequence ID" value="GEC71989.1"/>
    <property type="molecule type" value="Genomic_DNA"/>
</dbReference>
<dbReference type="GO" id="GO:1990481">
    <property type="term" value="P:mRNA pseudouridine synthesis"/>
    <property type="evidence" value="ECO:0007669"/>
    <property type="project" value="TreeGrafter"/>
</dbReference>
<dbReference type="AlphaFoldDB" id="A0A4Y4AXG7"/>
<dbReference type="RefSeq" id="WP_073242004.1">
    <property type="nucleotide sequence ID" value="NZ_BJNP01000013.1"/>
</dbReference>
<evidence type="ECO:0000256" key="1">
    <source>
        <dbReference type="ARBA" id="ARBA00000385"/>
    </source>
</evidence>
<dbReference type="InterPro" id="IPR002501">
    <property type="entry name" value="PsdUridine_synth_N"/>
</dbReference>
<dbReference type="EC" id="5.4.99.25" evidence="5"/>
<organism evidence="7 8">
    <name type="scientific">Flavobacterium flevense</name>
    <dbReference type="NCBI Taxonomy" id="983"/>
    <lineage>
        <taxon>Bacteria</taxon>
        <taxon>Pseudomonadati</taxon>
        <taxon>Bacteroidota</taxon>
        <taxon>Flavobacteriia</taxon>
        <taxon>Flavobacteriales</taxon>
        <taxon>Flavobacteriaceae</taxon>
        <taxon>Flavobacterium</taxon>
    </lineage>
</organism>
<evidence type="ECO:0000256" key="4">
    <source>
        <dbReference type="ARBA" id="ARBA00023235"/>
    </source>
</evidence>
<gene>
    <name evidence="5 7" type="primary">truB</name>
    <name evidence="7" type="ORF">FFL01_15280</name>
</gene>
<comment type="function">
    <text evidence="5">Responsible for synthesis of pseudouridine from uracil-55 in the psi GC loop of transfer RNAs.</text>
</comment>
<dbReference type="GO" id="GO:0031119">
    <property type="term" value="P:tRNA pseudouridine synthesis"/>
    <property type="evidence" value="ECO:0007669"/>
    <property type="project" value="UniProtKB-UniRule"/>
</dbReference>
<name>A0A4Y4AXG7_9FLAO</name>
<dbReference type="PANTHER" id="PTHR13767:SF2">
    <property type="entry name" value="PSEUDOURIDYLATE SYNTHASE TRUB1"/>
    <property type="match status" value="1"/>
</dbReference>
<dbReference type="OrthoDB" id="9802309at2"/>
<dbReference type="Proteomes" id="UP000316775">
    <property type="component" value="Unassembled WGS sequence"/>
</dbReference>
<dbReference type="HAMAP" id="MF_01080">
    <property type="entry name" value="TruB_bact"/>
    <property type="match status" value="1"/>
</dbReference>
<dbReference type="Gene3D" id="3.30.2350.10">
    <property type="entry name" value="Pseudouridine synthase"/>
    <property type="match status" value="1"/>
</dbReference>
<keyword evidence="8" id="KW-1185">Reference proteome</keyword>
<evidence type="ECO:0000313" key="7">
    <source>
        <dbReference type="EMBL" id="GEC71989.1"/>
    </source>
</evidence>
<feature type="active site" description="Nucleophile" evidence="5">
    <location>
        <position position="52"/>
    </location>
</feature>
<dbReference type="PANTHER" id="PTHR13767">
    <property type="entry name" value="TRNA-PSEUDOURIDINE SYNTHASE"/>
    <property type="match status" value="1"/>
</dbReference>
<dbReference type="NCBIfam" id="TIGR00431">
    <property type="entry name" value="TruB"/>
    <property type="match status" value="1"/>
</dbReference>
<dbReference type="SUPFAM" id="SSF55120">
    <property type="entry name" value="Pseudouridine synthase"/>
    <property type="match status" value="1"/>
</dbReference>
<dbReference type="GO" id="GO:0003723">
    <property type="term" value="F:RNA binding"/>
    <property type="evidence" value="ECO:0007669"/>
    <property type="project" value="InterPro"/>
</dbReference>
<accession>A0A4Y4AXG7</accession>
<keyword evidence="4 5" id="KW-0413">Isomerase</keyword>